<reference evidence="2 3" key="1">
    <citation type="journal article" date="2016" name="Mol. Biol. Evol.">
        <title>Comparative Genomics of Early-Diverging Mushroom-Forming Fungi Provides Insights into the Origins of Lignocellulose Decay Capabilities.</title>
        <authorList>
            <person name="Nagy L.G."/>
            <person name="Riley R."/>
            <person name="Tritt A."/>
            <person name="Adam C."/>
            <person name="Daum C."/>
            <person name="Floudas D."/>
            <person name="Sun H."/>
            <person name="Yadav J.S."/>
            <person name="Pangilinan J."/>
            <person name="Larsson K.H."/>
            <person name="Matsuura K."/>
            <person name="Barry K."/>
            <person name="Labutti K."/>
            <person name="Kuo R."/>
            <person name="Ohm R.A."/>
            <person name="Bhattacharya S.S."/>
            <person name="Shirouzu T."/>
            <person name="Yoshinaga Y."/>
            <person name="Martin F.M."/>
            <person name="Grigoriev I.V."/>
            <person name="Hibbett D.S."/>
        </authorList>
    </citation>
    <scope>NUCLEOTIDE SEQUENCE [LARGE SCALE GENOMIC DNA]</scope>
    <source>
        <strain evidence="2 3">HHB12733</strain>
    </source>
</reference>
<protein>
    <submittedName>
        <fullName evidence="2">Uncharacterized protein</fullName>
    </submittedName>
</protein>
<evidence type="ECO:0000313" key="1">
    <source>
        <dbReference type="EMBL" id="KZT50213.1"/>
    </source>
</evidence>
<proteinExistence type="predicted"/>
<name>A0A165CCI7_9BASI</name>
<organism evidence="2 3">
    <name type="scientific">Calocera cornea HHB12733</name>
    <dbReference type="NCBI Taxonomy" id="1353952"/>
    <lineage>
        <taxon>Eukaryota</taxon>
        <taxon>Fungi</taxon>
        <taxon>Dikarya</taxon>
        <taxon>Basidiomycota</taxon>
        <taxon>Agaricomycotina</taxon>
        <taxon>Dacrymycetes</taxon>
        <taxon>Dacrymycetales</taxon>
        <taxon>Dacrymycetaceae</taxon>
        <taxon>Calocera</taxon>
    </lineage>
</organism>
<keyword evidence="3" id="KW-1185">Reference proteome</keyword>
<gene>
    <name evidence="2" type="ORF">CALCODRAFT_179524</name>
    <name evidence="1" type="ORF">CALCODRAFT_201637</name>
</gene>
<evidence type="ECO:0000313" key="2">
    <source>
        <dbReference type="EMBL" id="KZT50581.1"/>
    </source>
</evidence>
<dbReference type="EMBL" id="KV424159">
    <property type="protein sequence ID" value="KZT50581.1"/>
    <property type="molecule type" value="Genomic_DNA"/>
</dbReference>
<accession>A0A165CCI7</accession>
<sequence length="56" mass="6420">MCSQQYEHVVRNSQQHSLAVGVYRDSPGHPSIVCRLHHSFSRCLHTYPCVYLPHSA</sequence>
<dbReference type="Proteomes" id="UP000076842">
    <property type="component" value="Unassembled WGS sequence"/>
</dbReference>
<dbReference type="AlphaFoldDB" id="A0A165CCI7"/>
<evidence type="ECO:0000313" key="3">
    <source>
        <dbReference type="Proteomes" id="UP000076842"/>
    </source>
</evidence>
<dbReference type="EMBL" id="KV424209">
    <property type="protein sequence ID" value="KZT50213.1"/>
    <property type="molecule type" value="Genomic_DNA"/>
</dbReference>